<proteinExistence type="inferred from homology"/>
<dbReference type="Gene3D" id="1.10.150.250">
    <property type="entry name" value="Flavinator of succinate dehydrogenase"/>
    <property type="match status" value="1"/>
</dbReference>
<dbReference type="AlphaFoldDB" id="A0A975MQG6"/>
<dbReference type="Proteomes" id="UP000676649">
    <property type="component" value="Chromosome"/>
</dbReference>
<dbReference type="Pfam" id="PF03937">
    <property type="entry name" value="Sdh5"/>
    <property type="match status" value="1"/>
</dbReference>
<evidence type="ECO:0000256" key="5">
    <source>
        <dbReference type="ARBA" id="ARBA00023186"/>
    </source>
</evidence>
<evidence type="ECO:0000256" key="4">
    <source>
        <dbReference type="ARBA" id="ARBA00022490"/>
    </source>
</evidence>
<comment type="similarity">
    <text evidence="2">Belongs to the SdhE FAD assembly factor family.</text>
</comment>
<dbReference type="EMBL" id="CP073754">
    <property type="protein sequence ID" value="QWF72163.1"/>
    <property type="molecule type" value="Genomic_DNA"/>
</dbReference>
<dbReference type="InterPro" id="IPR036714">
    <property type="entry name" value="SDH_sf"/>
</dbReference>
<evidence type="ECO:0000313" key="7">
    <source>
        <dbReference type="Proteomes" id="UP000676649"/>
    </source>
</evidence>
<keyword evidence="5" id="KW-0143">Chaperone</keyword>
<evidence type="ECO:0000256" key="2">
    <source>
        <dbReference type="ARBA" id="ARBA00008571"/>
    </source>
</evidence>
<sequence>MSQLNKLRWQCRRGLKELDYLLVNYLEYQYPTASVAEQQNFSRLLELEDDVLQAYLLGDSLVEDAGLAEVVRAVRQGLQTNMAAPIDAL</sequence>
<accession>A0A975MQG6</accession>
<dbReference type="PANTHER" id="PTHR39585">
    <property type="entry name" value="FAD ASSEMBLY FACTOR SDHE"/>
    <property type="match status" value="1"/>
</dbReference>
<comment type="subcellular location">
    <subcellularLocation>
        <location evidence="1">Cytoplasm</location>
    </subcellularLocation>
</comment>
<dbReference type="InterPro" id="IPR005631">
    <property type="entry name" value="SDH"/>
</dbReference>
<dbReference type="GO" id="GO:0006105">
    <property type="term" value="P:succinate metabolic process"/>
    <property type="evidence" value="ECO:0007669"/>
    <property type="project" value="TreeGrafter"/>
</dbReference>
<dbReference type="GO" id="GO:0005737">
    <property type="term" value="C:cytoplasm"/>
    <property type="evidence" value="ECO:0007669"/>
    <property type="project" value="UniProtKB-SubCell"/>
</dbReference>
<keyword evidence="4" id="KW-0963">Cytoplasm</keyword>
<gene>
    <name evidence="6" type="ORF">KEF85_06855</name>
</gene>
<organism evidence="6 7">
    <name type="scientific">Methylomonas paludis</name>
    <dbReference type="NCBI Taxonomy" id="1173101"/>
    <lineage>
        <taxon>Bacteria</taxon>
        <taxon>Pseudomonadati</taxon>
        <taxon>Pseudomonadota</taxon>
        <taxon>Gammaproteobacteria</taxon>
        <taxon>Methylococcales</taxon>
        <taxon>Methylococcaceae</taxon>
        <taxon>Methylomonas</taxon>
    </lineage>
</organism>
<dbReference type="RefSeq" id="WP_215584395.1">
    <property type="nucleotide sequence ID" value="NZ_CP073754.1"/>
</dbReference>
<evidence type="ECO:0000256" key="3">
    <source>
        <dbReference type="ARBA" id="ARBA00019418"/>
    </source>
</evidence>
<keyword evidence="7" id="KW-1185">Reference proteome</keyword>
<reference evidence="6" key="1">
    <citation type="submission" date="2021-04" db="EMBL/GenBank/DDBJ databases">
        <title>Draft genome sequence data of methanotrophic Methylovulum sp. strain S1L and Methylomonas sp. strain S2AM isolated from boreal lake water columns.</title>
        <authorList>
            <person name="Rissanen A.J."/>
            <person name="Mangayil R."/>
            <person name="Svenning M.M."/>
            <person name="Khanongnuch R."/>
        </authorList>
    </citation>
    <scope>NUCLEOTIDE SEQUENCE</scope>
    <source>
        <strain evidence="6">S2AM</strain>
    </source>
</reference>
<dbReference type="SUPFAM" id="SSF109910">
    <property type="entry name" value="YgfY-like"/>
    <property type="match status" value="1"/>
</dbReference>
<dbReference type="PANTHER" id="PTHR39585:SF1">
    <property type="entry name" value="FAD ASSEMBLY FACTOR SDHE"/>
    <property type="match status" value="1"/>
</dbReference>
<dbReference type="InterPro" id="IPR050531">
    <property type="entry name" value="SdhE_FAD_assembly_factor"/>
</dbReference>
<evidence type="ECO:0000256" key="1">
    <source>
        <dbReference type="ARBA" id="ARBA00004496"/>
    </source>
</evidence>
<evidence type="ECO:0000313" key="6">
    <source>
        <dbReference type="EMBL" id="QWF72163.1"/>
    </source>
</evidence>
<name>A0A975MQG6_9GAMM</name>
<dbReference type="KEGG" id="mpad:KEF85_06855"/>
<protein>
    <recommendedName>
        <fullName evidence="3">FAD assembly factor SdhE</fullName>
    </recommendedName>
</protein>